<dbReference type="SMART" id="SM00564">
    <property type="entry name" value="PQQ"/>
    <property type="match status" value="3"/>
</dbReference>
<dbReference type="InterPro" id="IPR015943">
    <property type="entry name" value="WD40/YVTN_repeat-like_dom_sf"/>
</dbReference>
<dbReference type="InterPro" id="IPR038357">
    <property type="entry name" value="KEN_sf"/>
</dbReference>
<feature type="compositionally biased region" description="Polar residues" evidence="12">
    <location>
        <begin position="737"/>
        <end position="751"/>
    </location>
</feature>
<dbReference type="GO" id="GO:0036498">
    <property type="term" value="P:IRE1-mediated unfolded protein response"/>
    <property type="evidence" value="ECO:0007669"/>
    <property type="project" value="TreeGrafter"/>
</dbReference>
<protein>
    <recommendedName>
        <fullName evidence="2">non-specific serine/threonine protein kinase</fullName>
        <ecNumber evidence="2">2.7.11.1</ecNumber>
    </recommendedName>
</protein>
<feature type="signal peptide" evidence="13">
    <location>
        <begin position="1"/>
        <end position="20"/>
    </location>
</feature>
<feature type="region of interest" description="Disordered" evidence="12">
    <location>
        <begin position="458"/>
        <end position="494"/>
    </location>
</feature>
<evidence type="ECO:0000256" key="7">
    <source>
        <dbReference type="ARBA" id="ARBA00022741"/>
    </source>
</evidence>
<evidence type="ECO:0000256" key="10">
    <source>
        <dbReference type="ARBA" id="ARBA00022989"/>
    </source>
</evidence>
<dbReference type="SUPFAM" id="SSF56112">
    <property type="entry name" value="Protein kinase-like (PK-like)"/>
    <property type="match status" value="1"/>
</dbReference>
<dbReference type="Gene3D" id="3.30.200.20">
    <property type="entry name" value="Phosphorylase Kinase, domain 1"/>
    <property type="match status" value="1"/>
</dbReference>
<dbReference type="InterPro" id="IPR000719">
    <property type="entry name" value="Prot_kinase_dom"/>
</dbReference>
<dbReference type="AlphaFoldDB" id="A0A7S4NZL1"/>
<accession>A0A7S4NZL1</accession>
<dbReference type="InterPro" id="IPR018391">
    <property type="entry name" value="PQQ_b-propeller_rpt"/>
</dbReference>
<keyword evidence="5" id="KW-0812">Transmembrane</keyword>
<dbReference type="PROSITE" id="PS00108">
    <property type="entry name" value="PROTEIN_KINASE_ST"/>
    <property type="match status" value="1"/>
</dbReference>
<evidence type="ECO:0000259" key="15">
    <source>
        <dbReference type="PROSITE" id="PS51392"/>
    </source>
</evidence>
<dbReference type="PANTHER" id="PTHR13954:SF6">
    <property type="entry name" value="NON-SPECIFIC SERINE_THREONINE PROTEIN KINASE"/>
    <property type="match status" value="1"/>
</dbReference>
<evidence type="ECO:0000256" key="3">
    <source>
        <dbReference type="ARBA" id="ARBA00022527"/>
    </source>
</evidence>
<dbReference type="InterPro" id="IPR045133">
    <property type="entry name" value="IRE1/2-like"/>
</dbReference>
<dbReference type="InterPro" id="IPR008271">
    <property type="entry name" value="Ser/Thr_kinase_AS"/>
</dbReference>
<dbReference type="Gene3D" id="1.20.1440.180">
    <property type="entry name" value="KEN domain"/>
    <property type="match status" value="1"/>
</dbReference>
<dbReference type="Pfam" id="PF00069">
    <property type="entry name" value="Pkinase"/>
    <property type="match status" value="1"/>
</dbReference>
<dbReference type="InterPro" id="IPR011047">
    <property type="entry name" value="Quinoprotein_ADH-like_sf"/>
</dbReference>
<dbReference type="Gene3D" id="2.130.10.10">
    <property type="entry name" value="YVTN repeat-like/Quinoprotein amine dehydrogenase"/>
    <property type="match status" value="1"/>
</dbReference>
<dbReference type="EMBL" id="HBKN01033736">
    <property type="protein sequence ID" value="CAE2319435.1"/>
    <property type="molecule type" value="Transcribed_RNA"/>
</dbReference>
<keyword evidence="10" id="KW-1133">Transmembrane helix</keyword>
<reference evidence="16" key="1">
    <citation type="submission" date="2021-01" db="EMBL/GenBank/DDBJ databases">
        <authorList>
            <person name="Corre E."/>
            <person name="Pelletier E."/>
            <person name="Niang G."/>
            <person name="Scheremetjew M."/>
            <person name="Finn R."/>
            <person name="Kale V."/>
            <person name="Holt S."/>
            <person name="Cochrane G."/>
            <person name="Meng A."/>
            <person name="Brown T."/>
            <person name="Cohen L."/>
        </authorList>
    </citation>
    <scope>NUCLEOTIDE SEQUENCE</scope>
    <source>
        <strain evidence="16">CCMP 2712</strain>
    </source>
</reference>
<gene>
    <name evidence="16" type="ORF">GTHE00462_LOCUS26282</name>
</gene>
<dbReference type="PROSITE" id="PS51392">
    <property type="entry name" value="KEN"/>
    <property type="match status" value="1"/>
</dbReference>
<evidence type="ECO:0000259" key="14">
    <source>
        <dbReference type="PROSITE" id="PS50011"/>
    </source>
</evidence>
<feature type="region of interest" description="Disordered" evidence="12">
    <location>
        <begin position="728"/>
        <end position="752"/>
    </location>
</feature>
<dbReference type="InterPro" id="IPR011009">
    <property type="entry name" value="Kinase-like_dom_sf"/>
</dbReference>
<dbReference type="GO" id="GO:0005524">
    <property type="term" value="F:ATP binding"/>
    <property type="evidence" value="ECO:0007669"/>
    <property type="project" value="UniProtKB-KW"/>
</dbReference>
<evidence type="ECO:0000256" key="2">
    <source>
        <dbReference type="ARBA" id="ARBA00012513"/>
    </source>
</evidence>
<evidence type="ECO:0000256" key="5">
    <source>
        <dbReference type="ARBA" id="ARBA00022692"/>
    </source>
</evidence>
<dbReference type="GO" id="GO:0051082">
    <property type="term" value="F:unfolded protein binding"/>
    <property type="evidence" value="ECO:0007669"/>
    <property type="project" value="TreeGrafter"/>
</dbReference>
<dbReference type="PROSITE" id="PS50011">
    <property type="entry name" value="PROTEIN_KINASE_DOM"/>
    <property type="match status" value="1"/>
</dbReference>
<dbReference type="GO" id="GO:0004521">
    <property type="term" value="F:RNA endonuclease activity"/>
    <property type="evidence" value="ECO:0007669"/>
    <property type="project" value="InterPro"/>
</dbReference>
<feature type="domain" description="Protein kinase" evidence="14">
    <location>
        <begin position="628"/>
        <end position="923"/>
    </location>
</feature>
<evidence type="ECO:0000256" key="8">
    <source>
        <dbReference type="ARBA" id="ARBA00022777"/>
    </source>
</evidence>
<dbReference type="Pfam" id="PF13360">
    <property type="entry name" value="PQQ_2"/>
    <property type="match status" value="1"/>
</dbReference>
<evidence type="ECO:0000256" key="1">
    <source>
        <dbReference type="ARBA" id="ARBA00004479"/>
    </source>
</evidence>
<keyword evidence="8" id="KW-0418">Kinase</keyword>
<feature type="chain" id="PRO_5030774058" description="non-specific serine/threonine protein kinase" evidence="13">
    <location>
        <begin position="21"/>
        <end position="1057"/>
    </location>
</feature>
<proteinExistence type="predicted"/>
<dbReference type="PANTHER" id="PTHR13954">
    <property type="entry name" value="IRE1-RELATED"/>
    <property type="match status" value="1"/>
</dbReference>
<keyword evidence="3" id="KW-0723">Serine/threonine-protein kinase</keyword>
<feature type="compositionally biased region" description="Basic and acidic residues" evidence="12">
    <location>
        <begin position="579"/>
        <end position="589"/>
    </location>
</feature>
<organism evidence="16">
    <name type="scientific">Guillardia theta</name>
    <name type="common">Cryptophyte</name>
    <name type="synonym">Cryptomonas phi</name>
    <dbReference type="NCBI Taxonomy" id="55529"/>
    <lineage>
        <taxon>Eukaryota</taxon>
        <taxon>Cryptophyceae</taxon>
        <taxon>Pyrenomonadales</taxon>
        <taxon>Geminigeraceae</taxon>
        <taxon>Guillardia</taxon>
    </lineage>
</organism>
<dbReference type="FunFam" id="3.30.200.20:FF:000077">
    <property type="entry name" value="Putative Serine/threonine-protein kinase/endoribonuclease IRE1"/>
    <property type="match status" value="1"/>
</dbReference>
<keyword evidence="11" id="KW-0472">Membrane</keyword>
<sequence>MKCSFMRSLAWLAAAAAAAATSAPSEGSSLSTRSEAAGSVAGARPRRRGVPLALVACVDGTVTAVKADTGSKVWSLDLEGPLLSSWQNESVFFDDVLIPNTDGSLYLFSKKTSRLQRLPISLQDLVENSPFVADDGSLYVAQKRSQFYIVSRDSGTVLSDVSVDEKEDGDFLRSFREETAAGNLLVGRYEYFVKAVHPRSKEESWRARLSYFPTVRHLQDSLHDPNMDVSGMEDPGAYFYHEGTLYAVDIMTGMLEWWQQLPAPPMAVLVIGANDVAVERFVFPASAPLSSNVDLWKSRMLVGEDLQYIQLHGSQLFAVNGVLQPADRLISTPAGSAEDEDEEARKRMSWWSWMGQQNRRRIEQKIAQLEGSPGATSTSHLEEDLRLQDKCILSESNFPSCMEGLHPLSTPLKALSQYAQLEDTQLAIDPSSAEVQPEASGIRVQPSNFSEADVRLQPEEASKAPPPSGPVEEAAGKDAGRQGTRQEEGGREHASRAELAWRVVTWLARECGMSEVNVIFFSSLILFLLLAGTYIEIGHRWQEQEQQSLHAGAGSQAGGEQKKRQGGARGGKNLRRRKEAIARSQRDSAEVVGASSLVSSGRMEEEDAGEGTHAQEGQGEVRVGRLRVHTGSILGHGSQGTIVYVGELDGRKVAVKRLLSTFVDVALGEVDLLMKADAHPNITRYFAKEEDGDFIYLALELCDTSLASHVEEHSNANSSDISAEFCRRQEEGAAQQEPVSSPSESNVNKSTGARDVCVGSAQGWMEVDRAQQLLADLLDGVSFLHSMGIVHRDLKPGNVLLTAAGRIKISDMGFSKRLDNGQSSFDTVHAGTMGWRAPELLLKQRCTKSVDIFAVGCIFYYVLTHGHHAFGEWLERDSNIVRDRTNLSLLDHWPEAQDLIAELIRHDSSKRPTAAEARKHPFFWSKATCLRFLLDCSDRVENEDASSLLVTAMERRAQMVFASPWNLQLDSSFIATLLERRKYNYNSLRDLLRAIRNKKNHFRELPQAVQDMLGGVPDGYMLYFKTKFPRIILEMYLFALETELTRNEAVFSAYLSP</sequence>
<feature type="region of interest" description="Disordered" evidence="12">
    <location>
        <begin position="546"/>
        <end position="617"/>
    </location>
</feature>
<dbReference type="SUPFAM" id="SSF50998">
    <property type="entry name" value="Quinoprotein alcohol dehydrogenase-like"/>
    <property type="match status" value="1"/>
</dbReference>
<keyword evidence="9" id="KW-0067">ATP-binding</keyword>
<evidence type="ECO:0000256" key="13">
    <source>
        <dbReference type="SAM" id="SignalP"/>
    </source>
</evidence>
<dbReference type="Pfam" id="PF06479">
    <property type="entry name" value="Ribonuc_2-5A"/>
    <property type="match status" value="1"/>
</dbReference>
<evidence type="ECO:0000256" key="9">
    <source>
        <dbReference type="ARBA" id="ARBA00022840"/>
    </source>
</evidence>
<feature type="compositionally biased region" description="Basic and acidic residues" evidence="12">
    <location>
        <begin position="474"/>
        <end position="494"/>
    </location>
</feature>
<keyword evidence="4" id="KW-0808">Transferase</keyword>
<comment type="subcellular location">
    <subcellularLocation>
        <location evidence="1">Membrane</location>
        <topology evidence="1">Single-pass type I membrane protein</topology>
    </subcellularLocation>
</comment>
<feature type="domain" description="KEN" evidence="15">
    <location>
        <begin position="926"/>
        <end position="1057"/>
    </location>
</feature>
<dbReference type="Gene3D" id="1.10.510.10">
    <property type="entry name" value="Transferase(Phosphotransferase) domain 1"/>
    <property type="match status" value="1"/>
</dbReference>
<evidence type="ECO:0000313" key="16">
    <source>
        <dbReference type="EMBL" id="CAE2319435.1"/>
    </source>
</evidence>
<keyword evidence="7" id="KW-0547">Nucleotide-binding</keyword>
<keyword evidence="6 13" id="KW-0732">Signal</keyword>
<dbReference type="GO" id="GO:0004674">
    <property type="term" value="F:protein serine/threonine kinase activity"/>
    <property type="evidence" value="ECO:0007669"/>
    <property type="project" value="UniProtKB-KW"/>
</dbReference>
<dbReference type="InterPro" id="IPR010513">
    <property type="entry name" value="KEN_dom"/>
</dbReference>
<dbReference type="EC" id="2.7.11.1" evidence="2"/>
<evidence type="ECO:0000256" key="4">
    <source>
        <dbReference type="ARBA" id="ARBA00022679"/>
    </source>
</evidence>
<dbReference type="GO" id="GO:0006397">
    <property type="term" value="P:mRNA processing"/>
    <property type="evidence" value="ECO:0007669"/>
    <property type="project" value="InterPro"/>
</dbReference>
<dbReference type="InterPro" id="IPR002372">
    <property type="entry name" value="PQQ_rpt_dom"/>
</dbReference>
<dbReference type="GO" id="GO:1990604">
    <property type="term" value="C:IRE1-TRAF2-ASK1 complex"/>
    <property type="evidence" value="ECO:0007669"/>
    <property type="project" value="TreeGrafter"/>
</dbReference>
<evidence type="ECO:0000256" key="12">
    <source>
        <dbReference type="SAM" id="MobiDB-lite"/>
    </source>
</evidence>
<name>A0A7S4NZL1_GUITH</name>
<dbReference type="SMART" id="SM00580">
    <property type="entry name" value="PUG"/>
    <property type="match status" value="1"/>
</dbReference>
<evidence type="ECO:0000256" key="11">
    <source>
        <dbReference type="ARBA" id="ARBA00023136"/>
    </source>
</evidence>
<dbReference type="SMART" id="SM00220">
    <property type="entry name" value="S_TKc"/>
    <property type="match status" value="1"/>
</dbReference>
<evidence type="ECO:0000256" key="6">
    <source>
        <dbReference type="ARBA" id="ARBA00022729"/>
    </source>
</evidence>